<reference evidence="2 3" key="2">
    <citation type="journal article" date="2021" name="Genomics">
        <title>High-quality reference genome for Clonorchis sinensis.</title>
        <authorList>
            <person name="Young N.D."/>
            <person name="Stroehlein A.J."/>
            <person name="Kinkar L."/>
            <person name="Wang T."/>
            <person name="Sohn W.M."/>
            <person name="Chang B.C.H."/>
            <person name="Kaur P."/>
            <person name="Weisz D."/>
            <person name="Dudchenko O."/>
            <person name="Aiden E.L."/>
            <person name="Korhonen P.K."/>
            <person name="Gasser R.B."/>
        </authorList>
    </citation>
    <scope>NUCLEOTIDE SEQUENCE [LARGE SCALE GENOMIC DNA]</scope>
    <source>
        <strain evidence="2">Cs-k2</strain>
    </source>
</reference>
<dbReference type="InterPro" id="IPR036525">
    <property type="entry name" value="Tubulin/FtsZ_GTPase_sf"/>
</dbReference>
<name>A0A3R7FAM2_CLOSI</name>
<organism evidence="2 3">
    <name type="scientific">Clonorchis sinensis</name>
    <name type="common">Chinese liver fluke</name>
    <dbReference type="NCBI Taxonomy" id="79923"/>
    <lineage>
        <taxon>Eukaryota</taxon>
        <taxon>Metazoa</taxon>
        <taxon>Spiralia</taxon>
        <taxon>Lophotrochozoa</taxon>
        <taxon>Platyhelminthes</taxon>
        <taxon>Trematoda</taxon>
        <taxon>Digenea</taxon>
        <taxon>Opisthorchiida</taxon>
        <taxon>Opisthorchiata</taxon>
        <taxon>Opisthorchiidae</taxon>
        <taxon>Clonorchis</taxon>
    </lineage>
</organism>
<dbReference type="InterPro" id="IPR049942">
    <property type="entry name" value="DML1/Misato"/>
</dbReference>
<dbReference type="SUPFAM" id="SSF52490">
    <property type="entry name" value="Tubulin nucleotide-binding domain-like"/>
    <property type="match status" value="1"/>
</dbReference>
<proteinExistence type="predicted"/>
<protein>
    <submittedName>
        <fullName evidence="2">MtDNA inheritance, partitioning of the mitochondrial organelle</fullName>
    </submittedName>
</protein>
<sequence length="514" mass="56956">MSDIPASEGREVITLQLGTLSNRIGVHFWNLQQATLPTTSKSSSLSLAASIFDSNVLFESLACSSRPRLLAVDWHDMVDFGAASDWVTQPDPLDSSLWSGKIDRVFRSDSVRGTNSKTIRSPYWTSCLTPAARHLWFEHNIACLIPEALPTGVGHADISVTSFFQGVDILSPGKVFSDEFEDQFRRKIERCSLLNGVQMLVDGEGAFAGIASRFLDYMDEELPKRALLAVPVYHTSALSSLDRKGQLLAKANQLALLVHLEPSGNHLTRGSWLPFDLSSFNDATDHCFKSGLVAATLDAVTTWMRLKRSHGGVSLDEFISTGQQSHGKRMFSPRVGYKTNDERDDHLTWKSLSPYNLTSESISVGSNKTILWRQFTPRGIQVKCLRPFLADEPSTETSPDTYHPVFRLPGLQSGAAVRIIAAASDLPMCPLLNTNTKRPWCDQPSSVSMISVLDMPGNRSSEATGLQRLFDEVRITSSYPPFEDVEKDLWREYLEMAQTCLVDAYSDNQHASCG</sequence>
<dbReference type="Gene3D" id="3.40.50.1440">
    <property type="entry name" value="Tubulin/FtsZ, GTPase domain"/>
    <property type="match status" value="1"/>
</dbReference>
<dbReference type="InterPro" id="IPR019605">
    <property type="entry name" value="Misato_II_tubulin-like"/>
</dbReference>
<dbReference type="InParanoid" id="A0A3R7FAM2"/>
<accession>A0A3R7FAM2</accession>
<reference evidence="2 3" key="1">
    <citation type="journal article" date="2018" name="Biotechnol. Adv.">
        <title>Improved genomic resources and new bioinformatic workflow for the carcinogenic parasite Clonorchis sinensis: Biotechnological implications.</title>
        <authorList>
            <person name="Wang D."/>
            <person name="Korhonen P.K."/>
            <person name="Gasser R.B."/>
            <person name="Young N.D."/>
        </authorList>
    </citation>
    <scope>NUCLEOTIDE SEQUENCE [LARGE SCALE GENOMIC DNA]</scope>
    <source>
        <strain evidence="2">Cs-k2</strain>
    </source>
</reference>
<dbReference type="PANTHER" id="PTHR13391:SF0">
    <property type="entry name" value="PROTEIN MISATO HOMOLOG 1"/>
    <property type="match status" value="1"/>
</dbReference>
<dbReference type="EMBL" id="NIRI02000042">
    <property type="protein sequence ID" value="KAG5449851.1"/>
    <property type="molecule type" value="Genomic_DNA"/>
</dbReference>
<dbReference type="STRING" id="79923.A0A3R7FAM2"/>
<comment type="caution">
    <text evidence="2">The sequence shown here is derived from an EMBL/GenBank/DDBJ whole genome shotgun (WGS) entry which is preliminary data.</text>
</comment>
<evidence type="ECO:0000313" key="2">
    <source>
        <dbReference type="EMBL" id="KAG5449851.1"/>
    </source>
</evidence>
<dbReference type="PANTHER" id="PTHR13391">
    <property type="entry name" value="MITOCHONDRIAL DISTRIBUTION REGULATOR MISATO"/>
    <property type="match status" value="1"/>
</dbReference>
<feature type="domain" description="Misato Segment II tubulin-like" evidence="1">
    <location>
        <begin position="10"/>
        <end position="89"/>
    </location>
</feature>
<keyword evidence="3" id="KW-1185">Reference proteome</keyword>
<dbReference type="GO" id="GO:0005737">
    <property type="term" value="C:cytoplasm"/>
    <property type="evidence" value="ECO:0007669"/>
    <property type="project" value="TreeGrafter"/>
</dbReference>
<evidence type="ECO:0000313" key="3">
    <source>
        <dbReference type="Proteomes" id="UP000286415"/>
    </source>
</evidence>
<dbReference type="Proteomes" id="UP000286415">
    <property type="component" value="Unassembled WGS sequence"/>
</dbReference>
<dbReference type="OrthoDB" id="271881at2759"/>
<gene>
    <name evidence="2" type="ORF">CSKR_103712</name>
</gene>
<dbReference type="AlphaFoldDB" id="A0A3R7FAM2"/>
<evidence type="ECO:0000259" key="1">
    <source>
        <dbReference type="Pfam" id="PF10644"/>
    </source>
</evidence>
<dbReference type="GO" id="GO:0007005">
    <property type="term" value="P:mitochondrion organization"/>
    <property type="evidence" value="ECO:0007669"/>
    <property type="project" value="InterPro"/>
</dbReference>
<dbReference type="Pfam" id="PF10644">
    <property type="entry name" value="Misat_Tub_SegII"/>
    <property type="match status" value="1"/>
</dbReference>